<dbReference type="EMBL" id="HACM01002306">
    <property type="protein sequence ID" value="CRZ02748.1"/>
    <property type="molecule type" value="Transcribed_RNA"/>
</dbReference>
<dbReference type="Pfam" id="PF08711">
    <property type="entry name" value="Med26"/>
    <property type="match status" value="1"/>
</dbReference>
<protein>
    <recommendedName>
        <fullName evidence="3">TFIIS N-terminal domain-containing protein</fullName>
    </recommendedName>
</protein>
<dbReference type="AlphaFoldDB" id="A0A0H5QL56"/>
<evidence type="ECO:0000256" key="1">
    <source>
        <dbReference type="PROSITE-ProRule" id="PRU00649"/>
    </source>
</evidence>
<feature type="non-terminal residue" evidence="4">
    <location>
        <position position="1"/>
    </location>
</feature>
<sequence length="282" mass="31273">LTAAGVDQATVLGDLSAAIATLEQAAMTKPLLQQTNAGTIVNSAIRRIQPKSLRSRVKKLITVWKSIVSGSQVFHKPRQRRSVPDGAVVPVVPVKGHVPPLQTLCLNQIRVQIGRVAALNEVFPTSLLLAMVENAKAQDLARIERHNPDVANDLSPCWEKVVRLDLPEQYRSIQNPNSLPPDFWRKFYENTLSDRQKKTEEYADTLSSRKQKLEQDKIGSSIKKLSFSAGIVKKAMKRSRDLSCSSATPVLKDRRPKPGNGKLAKLLAPAKARLKMETKLHK</sequence>
<evidence type="ECO:0000259" key="3">
    <source>
        <dbReference type="PROSITE" id="PS51319"/>
    </source>
</evidence>
<dbReference type="InterPro" id="IPR035441">
    <property type="entry name" value="TFIIS/LEDGF_dom_sf"/>
</dbReference>
<dbReference type="Gene3D" id="1.20.930.10">
    <property type="entry name" value="Conserved domain common to transcription factors TFIIS, elongin A, CRSP70"/>
    <property type="match status" value="1"/>
</dbReference>
<comment type="subcellular location">
    <subcellularLocation>
        <location evidence="1">Nucleus</location>
    </subcellularLocation>
</comment>
<dbReference type="GO" id="GO:0006368">
    <property type="term" value="P:transcription elongation by RNA polymerase II"/>
    <property type="evidence" value="ECO:0007669"/>
    <property type="project" value="InterPro"/>
</dbReference>
<organism evidence="4">
    <name type="scientific">Spongospora subterranea</name>
    <dbReference type="NCBI Taxonomy" id="70186"/>
    <lineage>
        <taxon>Eukaryota</taxon>
        <taxon>Sar</taxon>
        <taxon>Rhizaria</taxon>
        <taxon>Endomyxa</taxon>
        <taxon>Phytomyxea</taxon>
        <taxon>Plasmodiophorida</taxon>
        <taxon>Plasmodiophoridae</taxon>
        <taxon>Spongospora</taxon>
    </lineage>
</organism>
<evidence type="ECO:0000313" key="4">
    <source>
        <dbReference type="EMBL" id="CRZ02748.1"/>
    </source>
</evidence>
<reference evidence="4" key="1">
    <citation type="submission" date="2015-04" db="EMBL/GenBank/DDBJ databases">
        <title>The genome sequence of the plant pathogenic Rhizarian Plasmodiophora brassicae reveals insights in its biotrophic life cycle and the origin of chitin synthesis.</title>
        <authorList>
            <person name="Schwelm A."/>
            <person name="Fogelqvist J."/>
            <person name="Knaust A."/>
            <person name="Julke S."/>
            <person name="Lilja T."/>
            <person name="Dhandapani V."/>
            <person name="Bonilla-Rosso G."/>
            <person name="Karlsson M."/>
            <person name="Shevchenko A."/>
            <person name="Choi S.R."/>
            <person name="Kim H.G."/>
            <person name="Park J.Y."/>
            <person name="Lim Y.P."/>
            <person name="Ludwig-Muller J."/>
            <person name="Dixelius C."/>
        </authorList>
    </citation>
    <scope>NUCLEOTIDE SEQUENCE</scope>
    <source>
        <tissue evidence="4">Potato root galls</tissue>
    </source>
</reference>
<keyword evidence="1" id="KW-0539">Nucleus</keyword>
<dbReference type="Pfam" id="PF06881">
    <property type="entry name" value="Elongin_A"/>
    <property type="match status" value="1"/>
</dbReference>
<feature type="region of interest" description="Disordered" evidence="2">
    <location>
        <begin position="243"/>
        <end position="262"/>
    </location>
</feature>
<dbReference type="SUPFAM" id="SSF47676">
    <property type="entry name" value="Conserved domain common to transcription factors TFIIS, elongin A, CRSP70"/>
    <property type="match status" value="1"/>
</dbReference>
<dbReference type="InterPro" id="IPR010684">
    <property type="entry name" value="RNA_pol_II_trans_fac_SIII_A"/>
</dbReference>
<dbReference type="Gene3D" id="6.10.250.3180">
    <property type="match status" value="1"/>
</dbReference>
<accession>A0A0H5QL56</accession>
<evidence type="ECO:0000256" key="2">
    <source>
        <dbReference type="SAM" id="MobiDB-lite"/>
    </source>
</evidence>
<dbReference type="PROSITE" id="PS51319">
    <property type="entry name" value="TFIIS_N"/>
    <property type="match status" value="1"/>
</dbReference>
<dbReference type="GO" id="GO:0070449">
    <property type="term" value="C:elongin complex"/>
    <property type="evidence" value="ECO:0007669"/>
    <property type="project" value="InterPro"/>
</dbReference>
<feature type="domain" description="TFIIS N-terminal" evidence="3">
    <location>
        <begin position="1"/>
        <end position="71"/>
    </location>
</feature>
<proteinExistence type="predicted"/>
<name>A0A0H5QL56_9EUKA</name>
<dbReference type="InterPro" id="IPR017923">
    <property type="entry name" value="TFIIS_N"/>
</dbReference>